<protein>
    <submittedName>
        <fullName evidence="1">Uncharacterized protein</fullName>
    </submittedName>
</protein>
<dbReference type="InterPro" id="IPR021109">
    <property type="entry name" value="Peptidase_aspartic_dom_sf"/>
</dbReference>
<gene>
    <name evidence="1" type="ORF">AVEN_225538_1</name>
</gene>
<accession>A0A4Y2GBV4</accession>
<dbReference type="Proteomes" id="UP000499080">
    <property type="component" value="Unassembled WGS sequence"/>
</dbReference>
<evidence type="ECO:0000313" key="1">
    <source>
        <dbReference type="EMBL" id="GBM51282.1"/>
    </source>
</evidence>
<organism evidence="1 2">
    <name type="scientific">Araneus ventricosus</name>
    <name type="common">Orbweaver spider</name>
    <name type="synonym">Epeira ventricosa</name>
    <dbReference type="NCBI Taxonomy" id="182803"/>
    <lineage>
        <taxon>Eukaryota</taxon>
        <taxon>Metazoa</taxon>
        <taxon>Ecdysozoa</taxon>
        <taxon>Arthropoda</taxon>
        <taxon>Chelicerata</taxon>
        <taxon>Arachnida</taxon>
        <taxon>Araneae</taxon>
        <taxon>Araneomorphae</taxon>
        <taxon>Entelegynae</taxon>
        <taxon>Araneoidea</taxon>
        <taxon>Araneidae</taxon>
        <taxon>Araneus</taxon>
    </lineage>
</organism>
<proteinExistence type="predicted"/>
<comment type="caution">
    <text evidence="1">The sequence shown here is derived from an EMBL/GenBank/DDBJ whole genome shotgun (WGS) entry which is preliminary data.</text>
</comment>
<keyword evidence="2" id="KW-1185">Reference proteome</keyword>
<dbReference type="Gene3D" id="2.40.70.10">
    <property type="entry name" value="Acid Proteases"/>
    <property type="match status" value="1"/>
</dbReference>
<dbReference type="OrthoDB" id="6783748at2759"/>
<dbReference type="AlphaFoldDB" id="A0A4Y2GBV4"/>
<dbReference type="EMBL" id="BGPR01177368">
    <property type="protein sequence ID" value="GBM51282.1"/>
    <property type="molecule type" value="Genomic_DNA"/>
</dbReference>
<name>A0A4Y2GBV4_ARAVE</name>
<sequence>MITNQVNVQIKNRVVRTKFIILPESKGNRTLLGLDFLQDAGVVLDLKSRKWYFSDNPHKSFPFENDVHVPPTPHMEYVSEVKTQFLRENERSTLTNQQKNTLNVVLNENEVFRLGGEPTPYVEHHIDDIVHDLTSVIEPITLFQR</sequence>
<reference evidence="1 2" key="1">
    <citation type="journal article" date="2019" name="Sci. Rep.">
        <title>Orb-weaving spider Araneus ventricosus genome elucidates the spidroin gene catalogue.</title>
        <authorList>
            <person name="Kono N."/>
            <person name="Nakamura H."/>
            <person name="Ohtoshi R."/>
            <person name="Moran D.A.P."/>
            <person name="Shinohara A."/>
            <person name="Yoshida Y."/>
            <person name="Fujiwara M."/>
            <person name="Mori M."/>
            <person name="Tomita M."/>
            <person name="Arakawa K."/>
        </authorList>
    </citation>
    <scope>NUCLEOTIDE SEQUENCE [LARGE SCALE GENOMIC DNA]</scope>
</reference>
<evidence type="ECO:0000313" key="2">
    <source>
        <dbReference type="Proteomes" id="UP000499080"/>
    </source>
</evidence>